<dbReference type="InterPro" id="IPR011051">
    <property type="entry name" value="RmlC_Cupin_sf"/>
</dbReference>
<dbReference type="InterPro" id="IPR014710">
    <property type="entry name" value="RmlC-like_jellyroll"/>
</dbReference>
<protein>
    <submittedName>
        <fullName evidence="1">LuxR family transcriptional regulator</fullName>
    </submittedName>
</protein>
<dbReference type="AlphaFoldDB" id="A0A1X0BVZ8"/>
<dbReference type="SUPFAM" id="SSF51182">
    <property type="entry name" value="RmlC-like cupins"/>
    <property type="match status" value="1"/>
</dbReference>
<name>A0A1X0BVZ8_MYCCF</name>
<dbReference type="OrthoDB" id="5190473at2"/>
<sequence>MTSQTVQSLSTLAEEQLASAKAASSGRSAHTVYGGRGHALRQTLLALAAGRGLDEHESPGEATLLVLRGRVRLSAVSGAVDGIAGDHIAIPAERHSLSALEDSAVVLTVVTK</sequence>
<reference evidence="1 2" key="1">
    <citation type="journal article" date="2019" name="Emerg. Microbes Infect.">
        <title>Comprehensive subspecies identification of 175 nontuberculous mycobacteria species based on 7547 genomic profiles.</title>
        <authorList>
            <person name="Matsumoto Y."/>
            <person name="Kinjo T."/>
            <person name="Motooka D."/>
            <person name="Nabeya D."/>
            <person name="Jung N."/>
            <person name="Uechi K."/>
            <person name="Horii T."/>
            <person name="Iida T."/>
            <person name="Fujita J."/>
            <person name="Nakamura S."/>
        </authorList>
    </citation>
    <scope>NUCLEOTIDE SEQUENCE [LARGE SCALE GENOMIC DNA]</scope>
    <source>
        <strain evidence="1 2">JCM 18439</strain>
    </source>
</reference>
<dbReference type="KEGG" id="mcee:MCEL_17230"/>
<dbReference type="EMBL" id="AP022591">
    <property type="protein sequence ID" value="BBY43428.1"/>
    <property type="molecule type" value="Genomic_DNA"/>
</dbReference>
<gene>
    <name evidence="1" type="ORF">MCEL_17230</name>
</gene>
<dbReference type="PANTHER" id="PTHR37694">
    <property type="entry name" value="SLR8022 PROTEIN"/>
    <property type="match status" value="1"/>
</dbReference>
<dbReference type="Gene3D" id="2.60.120.10">
    <property type="entry name" value="Jelly Rolls"/>
    <property type="match status" value="1"/>
</dbReference>
<evidence type="ECO:0000313" key="2">
    <source>
        <dbReference type="Proteomes" id="UP000466431"/>
    </source>
</evidence>
<organism evidence="1 2">
    <name type="scientific">Mycolicibacterium celeriflavum</name>
    <name type="common">Mycobacterium celeriflavum</name>
    <dbReference type="NCBI Taxonomy" id="1249101"/>
    <lineage>
        <taxon>Bacteria</taxon>
        <taxon>Bacillati</taxon>
        <taxon>Actinomycetota</taxon>
        <taxon>Actinomycetes</taxon>
        <taxon>Mycobacteriales</taxon>
        <taxon>Mycobacteriaceae</taxon>
        <taxon>Mycolicibacterium</taxon>
    </lineage>
</organism>
<dbReference type="Proteomes" id="UP000466431">
    <property type="component" value="Chromosome"/>
</dbReference>
<dbReference type="STRING" id="1249101.BST21_10610"/>
<keyword evidence="2" id="KW-1185">Reference proteome</keyword>
<evidence type="ECO:0000313" key="1">
    <source>
        <dbReference type="EMBL" id="BBY43428.1"/>
    </source>
</evidence>
<dbReference type="RefSeq" id="WP_083001935.1">
    <property type="nucleotide sequence ID" value="NZ_AP022591.1"/>
</dbReference>
<proteinExistence type="predicted"/>
<accession>A0A1X0BVZ8</accession>
<dbReference type="PANTHER" id="PTHR37694:SF1">
    <property type="entry name" value="SLR8022 PROTEIN"/>
    <property type="match status" value="1"/>
</dbReference>